<name>A0A160TLI7_9ZZZZ</name>
<dbReference type="InterPro" id="IPR015867">
    <property type="entry name" value="N-reg_PII/ATP_PRibTrfase_C"/>
</dbReference>
<accession>A0A160TLI7</accession>
<comment type="similarity">
    <text evidence="1">Belongs to the UPF0166 family.</text>
</comment>
<dbReference type="Gene3D" id="3.30.70.120">
    <property type="match status" value="1"/>
</dbReference>
<gene>
    <name evidence="2" type="ORF">MGWOODY_Smn1817</name>
</gene>
<reference evidence="2" key="1">
    <citation type="submission" date="2015-10" db="EMBL/GenBank/DDBJ databases">
        <authorList>
            <person name="Gilbert D.G."/>
        </authorList>
    </citation>
    <scope>NUCLEOTIDE SEQUENCE</scope>
</reference>
<dbReference type="AlphaFoldDB" id="A0A160TLI7"/>
<proteinExistence type="inferred from homology"/>
<dbReference type="EMBL" id="CZQE01000194">
    <property type="protein sequence ID" value="CUS44917.1"/>
    <property type="molecule type" value="Genomic_DNA"/>
</dbReference>
<organism evidence="2">
    <name type="scientific">hydrothermal vent metagenome</name>
    <dbReference type="NCBI Taxonomy" id="652676"/>
    <lineage>
        <taxon>unclassified sequences</taxon>
        <taxon>metagenomes</taxon>
        <taxon>ecological metagenomes</taxon>
    </lineage>
</organism>
<protein>
    <submittedName>
        <fullName evidence="2">Uncharacterized protein</fullName>
    </submittedName>
</protein>
<dbReference type="InterPro" id="IPR011322">
    <property type="entry name" value="N-reg_PII-like_a/b"/>
</dbReference>
<dbReference type="InterPro" id="IPR003793">
    <property type="entry name" value="UPF0166"/>
</dbReference>
<evidence type="ECO:0000256" key="1">
    <source>
        <dbReference type="ARBA" id="ARBA00010554"/>
    </source>
</evidence>
<dbReference type="SUPFAM" id="SSF54913">
    <property type="entry name" value="GlnB-like"/>
    <property type="match status" value="1"/>
</dbReference>
<sequence length="80" mass="8711">MSNVTLLRLHTDETACLEDRKVREVVASPVREVGLAGAVTLEAMIGFGRSARVRRRHVPESDRVVVVDILGGAFARGRQG</sequence>
<dbReference type="Pfam" id="PF02641">
    <property type="entry name" value="DUF190"/>
    <property type="match status" value="1"/>
</dbReference>
<evidence type="ECO:0000313" key="2">
    <source>
        <dbReference type="EMBL" id="CUS44917.1"/>
    </source>
</evidence>